<evidence type="ECO:0000313" key="2">
    <source>
        <dbReference type="Proteomes" id="UP000222564"/>
    </source>
</evidence>
<accession>A0A2C6MDT3</accession>
<reference evidence="1 2" key="1">
    <citation type="submission" date="2013-09" db="EMBL/GenBank/DDBJ databases">
        <title>Biodegradation of hydrocarbons in the deep terrestrial subsurface : characterization of a microbial consortium composed of two Desulfotomaculum species originating from a deep geological formation.</title>
        <authorList>
            <person name="Aullo T."/>
            <person name="Berlendis S."/>
            <person name="Lascourreges J.-F."/>
            <person name="Dessort D."/>
            <person name="Saint-Laurent S."/>
            <person name="Schraauwers B."/>
            <person name="Mas J."/>
            <person name="Magot M."/>
            <person name="Ranchou-Peyruse A."/>
        </authorList>
    </citation>
    <scope>NUCLEOTIDE SEQUENCE [LARGE SCALE GENOMIC DNA]</scope>
    <source>
        <strain evidence="1 2">Bs107</strain>
    </source>
</reference>
<name>A0A2C6MDT3_9FIRM</name>
<dbReference type="AlphaFoldDB" id="A0A2C6MDT3"/>
<proteinExistence type="predicted"/>
<organism evidence="1 2">
    <name type="scientific">Desulforamulus profundi</name>
    <dbReference type="NCBI Taxonomy" id="1383067"/>
    <lineage>
        <taxon>Bacteria</taxon>
        <taxon>Bacillati</taxon>
        <taxon>Bacillota</taxon>
        <taxon>Clostridia</taxon>
        <taxon>Eubacteriales</taxon>
        <taxon>Peptococcaceae</taxon>
        <taxon>Desulforamulus</taxon>
    </lineage>
</organism>
<dbReference type="RefSeq" id="WP_180261046.1">
    <property type="nucleotide sequence ID" value="NZ_AWQQ01000054.1"/>
</dbReference>
<dbReference type="EMBL" id="AWQQ01000054">
    <property type="protein sequence ID" value="PHJ38268.1"/>
    <property type="molecule type" value="Genomic_DNA"/>
</dbReference>
<comment type="caution">
    <text evidence="1">The sequence shown here is derived from an EMBL/GenBank/DDBJ whole genome shotgun (WGS) entry which is preliminary data.</text>
</comment>
<protein>
    <submittedName>
        <fullName evidence="1">Uncharacterized protein</fullName>
    </submittedName>
</protein>
<sequence length="47" mass="5206">MRRQNKAKAAVNAGSLKYATPQKLWGPRHLANRSMPNYFCPCGGPFA</sequence>
<dbReference type="Proteomes" id="UP000222564">
    <property type="component" value="Unassembled WGS sequence"/>
</dbReference>
<keyword evidence="2" id="KW-1185">Reference proteome</keyword>
<gene>
    <name evidence="1" type="ORF">P378_10575</name>
</gene>
<evidence type="ECO:0000313" key="1">
    <source>
        <dbReference type="EMBL" id="PHJ38268.1"/>
    </source>
</evidence>